<evidence type="ECO:0000313" key="2">
    <source>
        <dbReference type="Proteomes" id="UP000095280"/>
    </source>
</evidence>
<name>A0A1I8FMX7_9PLAT</name>
<reference evidence="3" key="1">
    <citation type="submission" date="2016-11" db="UniProtKB">
        <authorList>
            <consortium name="WormBaseParasite"/>
        </authorList>
    </citation>
    <scope>IDENTIFICATION</scope>
</reference>
<feature type="region of interest" description="Disordered" evidence="1">
    <location>
        <begin position="1"/>
        <end position="41"/>
    </location>
</feature>
<protein>
    <submittedName>
        <fullName evidence="3">G_PROTEIN_RECEP_F1_2 domain-containing protein</fullName>
    </submittedName>
</protein>
<feature type="compositionally biased region" description="Acidic residues" evidence="1">
    <location>
        <begin position="761"/>
        <end position="787"/>
    </location>
</feature>
<proteinExistence type="predicted"/>
<dbReference type="WBParaSite" id="maker-unitig_40860-snap-gene-0.2-mRNA-1">
    <property type="protein sequence ID" value="maker-unitig_40860-snap-gene-0.2-mRNA-1"/>
    <property type="gene ID" value="maker-unitig_40860-snap-gene-0.2"/>
</dbReference>
<feature type="region of interest" description="Disordered" evidence="1">
    <location>
        <begin position="685"/>
        <end position="807"/>
    </location>
</feature>
<evidence type="ECO:0000256" key="1">
    <source>
        <dbReference type="SAM" id="MobiDB-lite"/>
    </source>
</evidence>
<organism evidence="2 3">
    <name type="scientific">Macrostomum lignano</name>
    <dbReference type="NCBI Taxonomy" id="282301"/>
    <lineage>
        <taxon>Eukaryota</taxon>
        <taxon>Metazoa</taxon>
        <taxon>Spiralia</taxon>
        <taxon>Lophotrochozoa</taxon>
        <taxon>Platyhelminthes</taxon>
        <taxon>Rhabditophora</taxon>
        <taxon>Macrostomorpha</taxon>
        <taxon>Macrostomida</taxon>
        <taxon>Macrostomidae</taxon>
        <taxon>Macrostomum</taxon>
    </lineage>
</organism>
<feature type="region of interest" description="Disordered" evidence="1">
    <location>
        <begin position="602"/>
        <end position="621"/>
    </location>
</feature>
<evidence type="ECO:0000313" key="3">
    <source>
        <dbReference type="WBParaSite" id="maker-unitig_40860-snap-gene-0.2-mRNA-1"/>
    </source>
</evidence>
<sequence length="807" mass="84883">AGQVSSGLASQSHGRSSAPTSKNVDKDSGAPRASWPTCRGVSGPARSSIAAGISASCGLPPRLLPALGCVVTCPRACPSSPSVSAFSAIHLPEAVSLYENAGSRQPTSTAYPRRSYSARQVVCALLCGIELAVVHVHHSASPAAPLGLLCAICCERETQQRTSHVVTNQSWKFLVAAQAGYSEVHRRVIRVNKAGYPGRTDRLSGSAGRGWISGSSGRYPGPAVQLHRAPDPGCPPSYEASMADRLSEVKPEAQSVLDLYCDEQPARGLCDAWRPQNTEASATIGASSHGIIQLVTAPSPSIFSEVGLSIGTVKKMKLKIRRRRCSACPAAESGPVRSSSAPASPESMLFKACRCSPGCSQAVLFVNAAGGDWGTGCPRAAPQLMPADCGPGNTATSGSRDDVDVAFRKAYAISVVCALLCASPSTFVLAIVHSALACRVFLLLRAAPLQAPSSRQAGHLFGSARIFRVQQAGYPGQQAGIRVNRPGIGSQAGIRVSRPVSQKRRYQFADCPPPNIQLLPLRCSHRREVPSCLRSLSSPSGSAARTRISAPWRCFCGCSLALLEVLAIVMRSGYAIRGTGLWCGAVLPAVWRPRRLRRHRPPPAAPALPAAPTGRRCGPSSVTTAAATAEAATLAENRRLYERTRMRNAGAGLSGGVLPGRGQDGRGVPVAAAAPLRSSSACSASTGGSSLNGGCWRPQPGGRHGGLASRRLLVPANPAARPLERPPYSPVATRWSRRRRRAPYSEVADEKMRKLQMTTEGDAEQQQDAEGSDDEEMLDDEAEEEPQEPGAAYLPNSGDPQPGPDEE</sequence>
<feature type="compositionally biased region" description="Low complexity" evidence="1">
    <location>
        <begin position="607"/>
        <end position="616"/>
    </location>
</feature>
<dbReference type="AlphaFoldDB" id="A0A1I8FMX7"/>
<accession>A0A1I8FMX7</accession>
<keyword evidence="2" id="KW-1185">Reference proteome</keyword>
<feature type="compositionally biased region" description="Polar residues" evidence="1">
    <location>
        <begin position="1"/>
        <end position="22"/>
    </location>
</feature>
<dbReference type="Proteomes" id="UP000095280">
    <property type="component" value="Unplaced"/>
</dbReference>